<keyword evidence="4" id="KW-0472">Membrane</keyword>
<dbReference type="Pfam" id="PF12729">
    <property type="entry name" value="4HB_MCP_1"/>
    <property type="match status" value="1"/>
</dbReference>
<feature type="domain" description="HAMP" evidence="6">
    <location>
        <begin position="209"/>
        <end position="261"/>
    </location>
</feature>
<feature type="transmembrane region" description="Helical" evidence="4">
    <location>
        <begin position="12"/>
        <end position="32"/>
    </location>
</feature>
<evidence type="ECO:0000256" key="3">
    <source>
        <dbReference type="PROSITE-ProRule" id="PRU00284"/>
    </source>
</evidence>
<gene>
    <name evidence="7" type="ORF">SAMN02745784_01474</name>
</gene>
<sequence>MRSISIKVKLLIVFISITILLGIVCIIGRFNMKEIYNAGDRMYSHNLKGINELHEIRENLLNTRAVLNELVNTKEIERISSIVDIMENDRDKNQALIESYSKKELSVETNQTWNIFLENLKSYSDKRDNLIEIILKDGELNDTNILKDVTTASEIMFRRIGELIDINESMAEMENKSSLERYKKASADMMIFILGGFAIAIIAGLFMSSYISKSLNKGVKFAEALGNGDLTYEINTDTTDEIGKLVNSLKEAQARMRAIIVEISQGSKEVSDSSEELSAITQEINNTFNIISNRTMSIIEDIQSVNFATGELTNSIEEVNSGVTQLATSAFDGSNESAKIKERAMSIRLQGQESKKIADKLLQEKEKAIINAIEAGKVVNEISVIADSIAEISTQTNLLALNAAIEAARAGDSGRGFAIVADEIRKLAEESEEYVSRIQSVVANVDIAFTNLSKNSKDILEFINHSVTKDYDLLVSTGINYEKDAVFVNNISQDTAAMSEELNASTEEISSVILNIAGNMNNAHENSDKIRIGMNETKEALEQIVMATENQATIADRLNSLIKEFKV</sequence>
<evidence type="ECO:0000259" key="6">
    <source>
        <dbReference type="PROSITE" id="PS50885"/>
    </source>
</evidence>
<dbReference type="GO" id="GO:0007165">
    <property type="term" value="P:signal transduction"/>
    <property type="evidence" value="ECO:0007669"/>
    <property type="project" value="UniProtKB-KW"/>
</dbReference>
<name>A0A1M4VII2_9FIRM</name>
<evidence type="ECO:0000256" key="2">
    <source>
        <dbReference type="ARBA" id="ARBA00029447"/>
    </source>
</evidence>
<dbReference type="STRING" id="1123404.SAMN02745784_01474"/>
<dbReference type="PANTHER" id="PTHR32089">
    <property type="entry name" value="METHYL-ACCEPTING CHEMOTAXIS PROTEIN MCPB"/>
    <property type="match status" value="1"/>
</dbReference>
<evidence type="ECO:0000259" key="5">
    <source>
        <dbReference type="PROSITE" id="PS50111"/>
    </source>
</evidence>
<dbReference type="EMBL" id="FQTY01000005">
    <property type="protein sequence ID" value="SHE68759.1"/>
    <property type="molecule type" value="Genomic_DNA"/>
</dbReference>
<protein>
    <submittedName>
        <fullName evidence="7">Methyl-accepting chemotaxis protein</fullName>
    </submittedName>
</protein>
<dbReference type="GO" id="GO:0016020">
    <property type="term" value="C:membrane"/>
    <property type="evidence" value="ECO:0007669"/>
    <property type="project" value="InterPro"/>
</dbReference>
<dbReference type="InterPro" id="IPR004090">
    <property type="entry name" value="Chemotax_Me-accpt_rcpt"/>
</dbReference>
<dbReference type="AlphaFoldDB" id="A0A1M4VII2"/>
<evidence type="ECO:0000256" key="1">
    <source>
        <dbReference type="ARBA" id="ARBA00023224"/>
    </source>
</evidence>
<dbReference type="Gene3D" id="1.10.287.950">
    <property type="entry name" value="Methyl-accepting chemotaxis protein"/>
    <property type="match status" value="1"/>
</dbReference>
<feature type="transmembrane region" description="Helical" evidence="4">
    <location>
        <begin position="191"/>
        <end position="211"/>
    </location>
</feature>
<keyword evidence="4" id="KW-0812">Transmembrane</keyword>
<keyword evidence="1 3" id="KW-0807">Transducer</keyword>
<dbReference type="InterPro" id="IPR024478">
    <property type="entry name" value="HlyB_4HB_MCP"/>
</dbReference>
<keyword evidence="8" id="KW-1185">Reference proteome</keyword>
<evidence type="ECO:0000256" key="4">
    <source>
        <dbReference type="SAM" id="Phobius"/>
    </source>
</evidence>
<dbReference type="SMART" id="SM00283">
    <property type="entry name" value="MA"/>
    <property type="match status" value="1"/>
</dbReference>
<dbReference type="PRINTS" id="PR00260">
    <property type="entry name" value="CHEMTRNSDUCR"/>
</dbReference>
<dbReference type="Pfam" id="PF00015">
    <property type="entry name" value="MCPsignal"/>
    <property type="match status" value="1"/>
</dbReference>
<dbReference type="PROSITE" id="PS50885">
    <property type="entry name" value="HAMP"/>
    <property type="match status" value="1"/>
</dbReference>
<organism evidence="7 8">
    <name type="scientific">Tissierella praeacuta DSM 18095</name>
    <dbReference type="NCBI Taxonomy" id="1123404"/>
    <lineage>
        <taxon>Bacteria</taxon>
        <taxon>Bacillati</taxon>
        <taxon>Bacillota</taxon>
        <taxon>Tissierellia</taxon>
        <taxon>Tissierellales</taxon>
        <taxon>Tissierellaceae</taxon>
        <taxon>Tissierella</taxon>
    </lineage>
</organism>
<dbReference type="CDD" id="cd06225">
    <property type="entry name" value="HAMP"/>
    <property type="match status" value="1"/>
</dbReference>
<accession>A0A1M4VII2</accession>
<dbReference type="GO" id="GO:0006935">
    <property type="term" value="P:chemotaxis"/>
    <property type="evidence" value="ECO:0007669"/>
    <property type="project" value="InterPro"/>
</dbReference>
<dbReference type="RefSeq" id="WP_072974893.1">
    <property type="nucleotide sequence ID" value="NZ_FQTY01000005.1"/>
</dbReference>
<dbReference type="Pfam" id="PF00672">
    <property type="entry name" value="HAMP"/>
    <property type="match status" value="1"/>
</dbReference>
<dbReference type="GO" id="GO:0004888">
    <property type="term" value="F:transmembrane signaling receptor activity"/>
    <property type="evidence" value="ECO:0007669"/>
    <property type="project" value="InterPro"/>
</dbReference>
<dbReference type="PANTHER" id="PTHR32089:SF112">
    <property type="entry name" value="LYSOZYME-LIKE PROTEIN-RELATED"/>
    <property type="match status" value="1"/>
</dbReference>
<proteinExistence type="inferred from homology"/>
<dbReference type="PROSITE" id="PS50111">
    <property type="entry name" value="CHEMOTAXIS_TRANSDUC_2"/>
    <property type="match status" value="1"/>
</dbReference>
<comment type="similarity">
    <text evidence="2">Belongs to the methyl-accepting chemotaxis (MCP) protein family.</text>
</comment>
<dbReference type="Proteomes" id="UP000184114">
    <property type="component" value="Unassembled WGS sequence"/>
</dbReference>
<evidence type="ECO:0000313" key="8">
    <source>
        <dbReference type="Proteomes" id="UP000184114"/>
    </source>
</evidence>
<dbReference type="InterPro" id="IPR004089">
    <property type="entry name" value="MCPsignal_dom"/>
</dbReference>
<evidence type="ECO:0000313" key="7">
    <source>
        <dbReference type="EMBL" id="SHE68759.1"/>
    </source>
</evidence>
<dbReference type="GeneID" id="90993796"/>
<feature type="domain" description="Methyl-accepting transducer" evidence="5">
    <location>
        <begin position="273"/>
        <end position="517"/>
    </location>
</feature>
<dbReference type="InterPro" id="IPR003660">
    <property type="entry name" value="HAMP_dom"/>
</dbReference>
<dbReference type="SUPFAM" id="SSF58104">
    <property type="entry name" value="Methyl-accepting chemotaxis protein (MCP) signaling domain"/>
    <property type="match status" value="1"/>
</dbReference>
<reference evidence="8" key="1">
    <citation type="submission" date="2016-11" db="EMBL/GenBank/DDBJ databases">
        <authorList>
            <person name="Varghese N."/>
            <person name="Submissions S."/>
        </authorList>
    </citation>
    <scope>NUCLEOTIDE SEQUENCE [LARGE SCALE GENOMIC DNA]</scope>
    <source>
        <strain evidence="8">DSM 18095</strain>
    </source>
</reference>
<keyword evidence="4" id="KW-1133">Transmembrane helix</keyword>